<evidence type="ECO:0000256" key="3">
    <source>
        <dbReference type="SAM" id="Phobius"/>
    </source>
</evidence>
<dbReference type="SMART" id="SM00028">
    <property type="entry name" value="TPR"/>
    <property type="match status" value="4"/>
</dbReference>
<dbReference type="Proteomes" id="UP000798808">
    <property type="component" value="Unassembled WGS sequence"/>
</dbReference>
<feature type="transmembrane region" description="Helical" evidence="3">
    <location>
        <begin position="399"/>
        <end position="419"/>
    </location>
</feature>
<dbReference type="PROSITE" id="PS50005">
    <property type="entry name" value="TPR"/>
    <property type="match status" value="1"/>
</dbReference>
<keyword evidence="3" id="KW-0472">Membrane</keyword>
<sequence>MQRWIQIIKILIVSSFGLSKAFAYQNDQVLLQQLEETTHDTTKVRILVTLSQSSVIPRNEARQYAMEALALSEKNKYDFGVGLSNYALITFARTPDDIENHTTTASEIFRKHNNTFYEGQAMLSAAAQHLDVSANYIKALNYARRFLVLNEGKKDYQALARGWNLIGEVYRISKNFDKALEAYQQSARYVHMSDSSGYTSPFINIATVYKEQGKYAQALSKYDSVLRFLVAHNLARSNTTAYIMNRKAQTHLLMGSHQEALREAKEGLKLYTELNFTRGLVLSLSTLAEAYLMLGEYRNAIETGSKAIEIADRIGYTTEEFDEIHKIIASAYEALNDYKMAYVYQRKYTDVINRIYSPESYIQLANEQVKLETEKRELENRLLEKQARIDEAIIEQHKYINTFVIIVLILVVMISLYIYKNLRVKQRLNFELKEKQDEILQQSEELKAQAEELHAYNEKITSINDKLEEMVHERTSEIKKQNERLMEYAYF</sequence>
<dbReference type="Gene3D" id="1.25.40.10">
    <property type="entry name" value="Tetratricopeptide repeat domain"/>
    <property type="match status" value="2"/>
</dbReference>
<keyword evidence="1" id="KW-0802">TPR repeat</keyword>
<organism evidence="4 5">
    <name type="scientific">Fulvivirga kasyanovii</name>
    <dbReference type="NCBI Taxonomy" id="396812"/>
    <lineage>
        <taxon>Bacteria</taxon>
        <taxon>Pseudomonadati</taxon>
        <taxon>Bacteroidota</taxon>
        <taxon>Cytophagia</taxon>
        <taxon>Cytophagales</taxon>
        <taxon>Fulvivirgaceae</taxon>
        <taxon>Fulvivirga</taxon>
    </lineage>
</organism>
<feature type="coiled-coil region" evidence="2">
    <location>
        <begin position="425"/>
        <end position="484"/>
    </location>
</feature>
<feature type="non-terminal residue" evidence="4">
    <location>
        <position position="491"/>
    </location>
</feature>
<dbReference type="EMBL" id="SMLW01000650">
    <property type="protein sequence ID" value="MTI27998.1"/>
    <property type="molecule type" value="Genomic_DNA"/>
</dbReference>
<dbReference type="PANTHER" id="PTHR10098">
    <property type="entry name" value="RAPSYN-RELATED"/>
    <property type="match status" value="1"/>
</dbReference>
<protein>
    <submittedName>
        <fullName evidence="4">Tetratricopeptide repeat protein</fullName>
    </submittedName>
</protein>
<accession>A0ABW9RUW2</accession>
<reference evidence="4 5" key="1">
    <citation type="submission" date="2019-02" db="EMBL/GenBank/DDBJ databases">
        <authorList>
            <person name="Goldberg S.R."/>
            <person name="Haltli B.A."/>
            <person name="Correa H."/>
            <person name="Russell K.G."/>
        </authorList>
    </citation>
    <scope>NUCLEOTIDE SEQUENCE [LARGE SCALE GENOMIC DNA]</scope>
    <source>
        <strain evidence="4 5">JCM 16186</strain>
    </source>
</reference>
<keyword evidence="2" id="KW-0175">Coiled coil</keyword>
<evidence type="ECO:0000256" key="1">
    <source>
        <dbReference type="PROSITE-ProRule" id="PRU00339"/>
    </source>
</evidence>
<evidence type="ECO:0000313" key="5">
    <source>
        <dbReference type="Proteomes" id="UP000798808"/>
    </source>
</evidence>
<dbReference type="InterPro" id="IPR019734">
    <property type="entry name" value="TPR_rpt"/>
</dbReference>
<evidence type="ECO:0000313" key="4">
    <source>
        <dbReference type="EMBL" id="MTI27998.1"/>
    </source>
</evidence>
<name>A0ABW9RUW2_9BACT</name>
<keyword evidence="3" id="KW-0812">Transmembrane</keyword>
<keyword evidence="5" id="KW-1185">Reference proteome</keyword>
<proteinExistence type="predicted"/>
<comment type="caution">
    <text evidence="4">The sequence shown here is derived from an EMBL/GenBank/DDBJ whole genome shotgun (WGS) entry which is preliminary data.</text>
</comment>
<dbReference type="InterPro" id="IPR011990">
    <property type="entry name" value="TPR-like_helical_dom_sf"/>
</dbReference>
<dbReference type="RefSeq" id="WP_155175082.1">
    <property type="nucleotide sequence ID" value="NZ_SMLW01000650.1"/>
</dbReference>
<dbReference type="Pfam" id="PF13424">
    <property type="entry name" value="TPR_12"/>
    <property type="match status" value="2"/>
</dbReference>
<dbReference type="SUPFAM" id="SSF48452">
    <property type="entry name" value="TPR-like"/>
    <property type="match status" value="1"/>
</dbReference>
<keyword evidence="3" id="KW-1133">Transmembrane helix</keyword>
<feature type="repeat" description="TPR" evidence="1">
    <location>
        <begin position="160"/>
        <end position="193"/>
    </location>
</feature>
<gene>
    <name evidence="4" type="ORF">E1163_23780</name>
</gene>
<feature type="coiled-coil region" evidence="2">
    <location>
        <begin position="361"/>
        <end position="395"/>
    </location>
</feature>
<evidence type="ECO:0000256" key="2">
    <source>
        <dbReference type="SAM" id="Coils"/>
    </source>
</evidence>